<accession>A0A1G2S3E6</accession>
<dbReference type="PANTHER" id="PTHR34039">
    <property type="entry name" value="UPF0102 PROTEIN YRAN"/>
    <property type="match status" value="1"/>
</dbReference>
<dbReference type="InterPro" id="IPR011856">
    <property type="entry name" value="tRNA_endonuc-like_dom_sf"/>
</dbReference>
<protein>
    <recommendedName>
        <fullName evidence="2">UPF0102 protein A2675_02580</fullName>
    </recommendedName>
</protein>
<dbReference type="AlphaFoldDB" id="A0A1G2S3E6"/>
<dbReference type="EMBL" id="MHUS01000045">
    <property type="protein sequence ID" value="OHA79596.1"/>
    <property type="molecule type" value="Genomic_DNA"/>
</dbReference>
<evidence type="ECO:0000256" key="2">
    <source>
        <dbReference type="HAMAP-Rule" id="MF_00048"/>
    </source>
</evidence>
<gene>
    <name evidence="3" type="ORF">A2675_02580</name>
</gene>
<organism evidence="3 4">
    <name type="scientific">Candidatus Yonathbacteria bacterium RIFCSPHIGHO2_01_FULL_51_10</name>
    <dbReference type="NCBI Taxonomy" id="1802723"/>
    <lineage>
        <taxon>Bacteria</taxon>
        <taxon>Candidatus Yonathiibacteriota</taxon>
    </lineage>
</organism>
<evidence type="ECO:0000256" key="1">
    <source>
        <dbReference type="ARBA" id="ARBA00006738"/>
    </source>
</evidence>
<evidence type="ECO:0000313" key="3">
    <source>
        <dbReference type="EMBL" id="OHA79596.1"/>
    </source>
</evidence>
<comment type="caution">
    <text evidence="3">The sequence shown here is derived from an EMBL/GenBank/DDBJ whole genome shotgun (WGS) entry which is preliminary data.</text>
</comment>
<dbReference type="InterPro" id="IPR011335">
    <property type="entry name" value="Restrct_endonuc-II-like"/>
</dbReference>
<proteinExistence type="inferred from homology"/>
<sequence>MALTKKQEIGALGEDIACKYLKNKGFVIVERNFWRKWGEIDIIAQKGGIIHFFEVKTLSRENLGSVTRENDGFLPEENIHPKKIERMLRAVQSYLALVEGDEVEWQCDAVAVWVDVSKKKAMVRMIEHIA</sequence>
<dbReference type="Proteomes" id="UP000176997">
    <property type="component" value="Unassembled WGS sequence"/>
</dbReference>
<dbReference type="PANTHER" id="PTHR34039:SF1">
    <property type="entry name" value="UPF0102 PROTEIN YRAN"/>
    <property type="match status" value="1"/>
</dbReference>
<dbReference type="Gene3D" id="3.40.1350.10">
    <property type="match status" value="1"/>
</dbReference>
<comment type="similarity">
    <text evidence="1 2">Belongs to the UPF0102 family.</text>
</comment>
<dbReference type="InterPro" id="IPR003509">
    <property type="entry name" value="UPF0102_YraN-like"/>
</dbReference>
<dbReference type="Pfam" id="PF02021">
    <property type="entry name" value="UPF0102"/>
    <property type="match status" value="1"/>
</dbReference>
<dbReference type="HAMAP" id="MF_00048">
    <property type="entry name" value="UPF0102"/>
    <property type="match status" value="1"/>
</dbReference>
<name>A0A1G2S3E6_9BACT</name>
<dbReference type="GO" id="GO:0003676">
    <property type="term" value="F:nucleic acid binding"/>
    <property type="evidence" value="ECO:0007669"/>
    <property type="project" value="InterPro"/>
</dbReference>
<evidence type="ECO:0000313" key="4">
    <source>
        <dbReference type="Proteomes" id="UP000176997"/>
    </source>
</evidence>
<dbReference type="STRING" id="1802723.A2675_02580"/>
<dbReference type="SUPFAM" id="SSF52980">
    <property type="entry name" value="Restriction endonuclease-like"/>
    <property type="match status" value="1"/>
</dbReference>
<reference evidence="3 4" key="1">
    <citation type="journal article" date="2016" name="Nat. Commun.">
        <title>Thousands of microbial genomes shed light on interconnected biogeochemical processes in an aquifer system.</title>
        <authorList>
            <person name="Anantharaman K."/>
            <person name="Brown C.T."/>
            <person name="Hug L.A."/>
            <person name="Sharon I."/>
            <person name="Castelle C.J."/>
            <person name="Probst A.J."/>
            <person name="Thomas B.C."/>
            <person name="Singh A."/>
            <person name="Wilkins M.J."/>
            <person name="Karaoz U."/>
            <person name="Brodie E.L."/>
            <person name="Williams K.H."/>
            <person name="Hubbard S.S."/>
            <person name="Banfield J.F."/>
        </authorList>
    </citation>
    <scope>NUCLEOTIDE SEQUENCE [LARGE SCALE GENOMIC DNA]</scope>
</reference>